<dbReference type="EMBL" id="BMAO01018087">
    <property type="protein sequence ID" value="GFR20819.1"/>
    <property type="molecule type" value="Genomic_DNA"/>
</dbReference>
<keyword evidence="2" id="KW-1185">Reference proteome</keyword>
<organism evidence="1 2">
    <name type="scientific">Trichonephila clavata</name>
    <name type="common">Joro spider</name>
    <name type="synonym">Nephila clavata</name>
    <dbReference type="NCBI Taxonomy" id="2740835"/>
    <lineage>
        <taxon>Eukaryota</taxon>
        <taxon>Metazoa</taxon>
        <taxon>Ecdysozoa</taxon>
        <taxon>Arthropoda</taxon>
        <taxon>Chelicerata</taxon>
        <taxon>Arachnida</taxon>
        <taxon>Araneae</taxon>
        <taxon>Araneomorphae</taxon>
        <taxon>Entelegynae</taxon>
        <taxon>Araneoidea</taxon>
        <taxon>Nephilidae</taxon>
        <taxon>Trichonephila</taxon>
    </lineage>
</organism>
<sequence>MHPSTTKQWFKTVMIFKDFDEQHEASIRQAVLRPLVGIRIARDTEKVLFTPSPATVDFVFQQSSTPCLFRQSMLQTCQWTS</sequence>
<comment type="caution">
    <text evidence="1">The sequence shown here is derived from an EMBL/GenBank/DDBJ whole genome shotgun (WGS) entry which is preliminary data.</text>
</comment>
<name>A0A8X6HC33_TRICU</name>
<dbReference type="AlphaFoldDB" id="A0A8X6HC33"/>
<dbReference type="Proteomes" id="UP000887116">
    <property type="component" value="Unassembled WGS sequence"/>
</dbReference>
<protein>
    <submittedName>
        <fullName evidence="1">Uncharacterized protein</fullName>
    </submittedName>
</protein>
<gene>
    <name evidence="1" type="ORF">TNCT_404261</name>
</gene>
<proteinExistence type="predicted"/>
<accession>A0A8X6HC33</accession>
<evidence type="ECO:0000313" key="1">
    <source>
        <dbReference type="EMBL" id="GFR20819.1"/>
    </source>
</evidence>
<reference evidence="1" key="1">
    <citation type="submission" date="2020-07" db="EMBL/GenBank/DDBJ databases">
        <title>Multicomponent nature underlies the extraordinary mechanical properties of spider dragline silk.</title>
        <authorList>
            <person name="Kono N."/>
            <person name="Nakamura H."/>
            <person name="Mori M."/>
            <person name="Yoshida Y."/>
            <person name="Ohtoshi R."/>
            <person name="Malay A.D."/>
            <person name="Moran D.A.P."/>
            <person name="Tomita M."/>
            <person name="Numata K."/>
            <person name="Arakawa K."/>
        </authorList>
    </citation>
    <scope>NUCLEOTIDE SEQUENCE</scope>
</reference>
<evidence type="ECO:0000313" key="2">
    <source>
        <dbReference type="Proteomes" id="UP000887116"/>
    </source>
</evidence>